<dbReference type="InterPro" id="IPR036236">
    <property type="entry name" value="Znf_C2H2_sf"/>
</dbReference>
<dbReference type="PROSITE" id="PS50157">
    <property type="entry name" value="ZINC_FINGER_C2H2_2"/>
    <property type="match status" value="2"/>
</dbReference>
<feature type="non-terminal residue" evidence="3">
    <location>
        <position position="1"/>
    </location>
</feature>
<feature type="non-terminal residue" evidence="3">
    <location>
        <position position="106"/>
    </location>
</feature>
<dbReference type="SUPFAM" id="SSF57667">
    <property type="entry name" value="beta-beta-alpha zinc fingers"/>
    <property type="match status" value="1"/>
</dbReference>
<keyword evidence="1" id="KW-0479">Metal-binding</keyword>
<feature type="domain" description="C2H2-type" evidence="2">
    <location>
        <begin position="80"/>
        <end position="106"/>
    </location>
</feature>
<gene>
    <name evidence="3" type="ORF">DFH08DRAFT_640127</name>
</gene>
<dbReference type="InterPro" id="IPR013087">
    <property type="entry name" value="Znf_C2H2_type"/>
</dbReference>
<keyword evidence="1" id="KW-0863">Zinc-finger</keyword>
<dbReference type="Pfam" id="PF00096">
    <property type="entry name" value="zf-C2H2"/>
    <property type="match status" value="1"/>
</dbReference>
<proteinExistence type="predicted"/>
<dbReference type="Proteomes" id="UP001218218">
    <property type="component" value="Unassembled WGS sequence"/>
</dbReference>
<name>A0AAD6ZGS8_9AGAR</name>
<dbReference type="SMART" id="SM00355">
    <property type="entry name" value="ZnF_C2H2"/>
    <property type="match status" value="3"/>
</dbReference>
<dbReference type="EMBL" id="JARIHO010000050">
    <property type="protein sequence ID" value="KAJ7321664.1"/>
    <property type="molecule type" value="Genomic_DNA"/>
</dbReference>
<sequence length="106" mass="12261">TSPALDTVTAKTGRRAQYPCLHPSCLRVLTSPYTRRVHMETHKVKPRKSFTCTMGCGEVFTRQHDRHRHEVALHGKQCPHVCSRCKRFFSTEKMLDRHACRGYLHG</sequence>
<reference evidence="3" key="1">
    <citation type="submission" date="2023-03" db="EMBL/GenBank/DDBJ databases">
        <title>Massive genome expansion in bonnet fungi (Mycena s.s.) driven by repeated elements and novel gene families across ecological guilds.</title>
        <authorList>
            <consortium name="Lawrence Berkeley National Laboratory"/>
            <person name="Harder C.B."/>
            <person name="Miyauchi S."/>
            <person name="Viragh M."/>
            <person name="Kuo A."/>
            <person name="Thoen E."/>
            <person name="Andreopoulos B."/>
            <person name="Lu D."/>
            <person name="Skrede I."/>
            <person name="Drula E."/>
            <person name="Henrissat B."/>
            <person name="Morin E."/>
            <person name="Kohler A."/>
            <person name="Barry K."/>
            <person name="LaButti K."/>
            <person name="Morin E."/>
            <person name="Salamov A."/>
            <person name="Lipzen A."/>
            <person name="Mereny Z."/>
            <person name="Hegedus B."/>
            <person name="Baldrian P."/>
            <person name="Stursova M."/>
            <person name="Weitz H."/>
            <person name="Taylor A."/>
            <person name="Grigoriev I.V."/>
            <person name="Nagy L.G."/>
            <person name="Martin F."/>
            <person name="Kauserud H."/>
        </authorList>
    </citation>
    <scope>NUCLEOTIDE SEQUENCE</scope>
    <source>
        <strain evidence="3">CBHHK002</strain>
    </source>
</reference>
<evidence type="ECO:0000313" key="4">
    <source>
        <dbReference type="Proteomes" id="UP001218218"/>
    </source>
</evidence>
<dbReference type="AlphaFoldDB" id="A0AAD6ZGS8"/>
<feature type="domain" description="C2H2-type" evidence="2">
    <location>
        <begin position="50"/>
        <end position="79"/>
    </location>
</feature>
<evidence type="ECO:0000259" key="2">
    <source>
        <dbReference type="PROSITE" id="PS50157"/>
    </source>
</evidence>
<dbReference type="GO" id="GO:0008270">
    <property type="term" value="F:zinc ion binding"/>
    <property type="evidence" value="ECO:0007669"/>
    <property type="project" value="UniProtKB-KW"/>
</dbReference>
<dbReference type="PROSITE" id="PS00028">
    <property type="entry name" value="ZINC_FINGER_C2H2_1"/>
    <property type="match status" value="1"/>
</dbReference>
<organism evidence="3 4">
    <name type="scientific">Mycena albidolilacea</name>
    <dbReference type="NCBI Taxonomy" id="1033008"/>
    <lineage>
        <taxon>Eukaryota</taxon>
        <taxon>Fungi</taxon>
        <taxon>Dikarya</taxon>
        <taxon>Basidiomycota</taxon>
        <taxon>Agaricomycotina</taxon>
        <taxon>Agaricomycetes</taxon>
        <taxon>Agaricomycetidae</taxon>
        <taxon>Agaricales</taxon>
        <taxon>Marasmiineae</taxon>
        <taxon>Mycenaceae</taxon>
        <taxon>Mycena</taxon>
    </lineage>
</organism>
<comment type="caution">
    <text evidence="3">The sequence shown here is derived from an EMBL/GenBank/DDBJ whole genome shotgun (WGS) entry which is preliminary data.</text>
</comment>
<dbReference type="Gene3D" id="3.30.160.60">
    <property type="entry name" value="Classic Zinc Finger"/>
    <property type="match status" value="1"/>
</dbReference>
<evidence type="ECO:0000313" key="3">
    <source>
        <dbReference type="EMBL" id="KAJ7321664.1"/>
    </source>
</evidence>
<protein>
    <recommendedName>
        <fullName evidence="2">C2H2-type domain-containing protein</fullName>
    </recommendedName>
</protein>
<evidence type="ECO:0000256" key="1">
    <source>
        <dbReference type="PROSITE-ProRule" id="PRU00042"/>
    </source>
</evidence>
<accession>A0AAD6ZGS8</accession>
<keyword evidence="4" id="KW-1185">Reference proteome</keyword>
<keyword evidence="1" id="KW-0862">Zinc</keyword>